<feature type="transmembrane region" description="Helical" evidence="4">
    <location>
        <begin position="23"/>
        <end position="41"/>
    </location>
</feature>
<reference evidence="7" key="2">
    <citation type="submission" date="2017-05" db="EMBL/GenBank/DDBJ databases">
        <authorList>
            <consortium name="The Broad Institute Genomics Platform"/>
            <consortium name="The Broad Institute Genomic Center for Infectious Diseases"/>
            <person name="Earl A."/>
            <person name="Manson A."/>
            <person name="Schwartman J."/>
            <person name="Gilmore M."/>
            <person name="Abouelleil A."/>
            <person name="Cao P."/>
            <person name="Chapman S."/>
            <person name="Cusick C."/>
            <person name="Shea T."/>
            <person name="Young S."/>
            <person name="Neafsey D."/>
            <person name="Nusbaum C."/>
            <person name="Birren B."/>
        </authorList>
    </citation>
    <scope>NUCLEOTIDE SEQUENCE</scope>
    <source>
        <strain evidence="7">9E7_DIV0242</strain>
    </source>
</reference>
<dbReference type="InterPro" id="IPR036286">
    <property type="entry name" value="LexA/Signal_pep-like_sf"/>
</dbReference>
<dbReference type="EMBL" id="NGMM01000013">
    <property type="protein sequence ID" value="OTP09421.1"/>
    <property type="molecule type" value="Genomic_DNA"/>
</dbReference>
<keyword evidence="4" id="KW-0472">Membrane</keyword>
<proteinExistence type="inferred from homology"/>
<dbReference type="PANTHER" id="PTHR43390">
    <property type="entry name" value="SIGNAL PEPTIDASE I"/>
    <property type="match status" value="1"/>
</dbReference>
<comment type="catalytic activity">
    <reaction evidence="4">
        <text>Cleavage of hydrophobic, N-terminal signal or leader sequences from secreted and periplasmic proteins.</text>
        <dbReference type="EC" id="3.4.21.89"/>
    </reaction>
</comment>
<dbReference type="GO" id="GO:0005886">
    <property type="term" value="C:plasma membrane"/>
    <property type="evidence" value="ECO:0007669"/>
    <property type="project" value="UniProtKB-SubCell"/>
</dbReference>
<evidence type="ECO:0000313" key="6">
    <source>
        <dbReference type="EMBL" id="OTP09421.1"/>
    </source>
</evidence>
<feature type="active site" evidence="3">
    <location>
        <position position="50"/>
    </location>
</feature>
<name>A0A242JWW5_9ENTE</name>
<organism evidence="6">
    <name type="scientific">Candidatus Enterococcus clewellii</name>
    <dbReference type="NCBI Taxonomy" id="1834193"/>
    <lineage>
        <taxon>Bacteria</taxon>
        <taxon>Bacillati</taxon>
        <taxon>Bacillota</taxon>
        <taxon>Bacilli</taxon>
        <taxon>Lactobacillales</taxon>
        <taxon>Enterococcaceae</taxon>
        <taxon>Enterococcus</taxon>
    </lineage>
</organism>
<comment type="similarity">
    <text evidence="2 4">Belongs to the peptidase S26 family.</text>
</comment>
<keyword evidence="4" id="KW-0812">Transmembrane</keyword>
<dbReference type="SUPFAM" id="SSF51306">
    <property type="entry name" value="LexA/Signal peptidase"/>
    <property type="match status" value="1"/>
</dbReference>
<evidence type="ECO:0000256" key="2">
    <source>
        <dbReference type="ARBA" id="ARBA00009370"/>
    </source>
</evidence>
<keyword evidence="8" id="KW-1185">Reference proteome</keyword>
<reference evidence="6" key="1">
    <citation type="submission" date="2017-05" db="EMBL/GenBank/DDBJ databases">
        <title>The Genome Sequence of Enterococcus sp. 9E7_DIV0242.</title>
        <authorList>
            <consortium name="The Broad Institute Genomics Platform"/>
            <consortium name="The Broad Institute Genomic Center for Infectious Diseases"/>
            <person name="Earl A."/>
            <person name="Manson A."/>
            <person name="Schwartman J."/>
            <person name="Gilmore M."/>
            <person name="Abouelleil A."/>
            <person name="Cao P."/>
            <person name="Chapman S."/>
            <person name="Cusick C."/>
            <person name="Shea T."/>
            <person name="Young S."/>
            <person name="Neafsey D."/>
            <person name="Nusbaum C."/>
            <person name="Birren B."/>
        </authorList>
    </citation>
    <scope>NUCLEOTIDE SEQUENCE [LARGE SCALE GENOMIC DNA]</scope>
    <source>
        <strain evidence="6">9E7_DIV0242</strain>
    </source>
</reference>
<keyword evidence="4" id="KW-0645">Protease</keyword>
<dbReference type="CDD" id="cd06530">
    <property type="entry name" value="S26_SPase_I"/>
    <property type="match status" value="1"/>
</dbReference>
<dbReference type="GO" id="GO:0004252">
    <property type="term" value="F:serine-type endopeptidase activity"/>
    <property type="evidence" value="ECO:0007669"/>
    <property type="project" value="InterPro"/>
</dbReference>
<dbReference type="EC" id="3.4.21.89" evidence="4"/>
<dbReference type="PRINTS" id="PR00727">
    <property type="entry name" value="LEADERPTASE"/>
</dbReference>
<accession>A0A242JWW5</accession>
<dbReference type="Proteomes" id="UP000195141">
    <property type="component" value="Chromosome"/>
</dbReference>
<feature type="active site" evidence="3">
    <location>
        <position position="88"/>
    </location>
</feature>
<dbReference type="Gene3D" id="2.10.109.10">
    <property type="entry name" value="Umud Fragment, subunit A"/>
    <property type="match status" value="1"/>
</dbReference>
<dbReference type="AlphaFoldDB" id="A0A242JWW5"/>
<keyword evidence="4" id="KW-0378">Hydrolase</keyword>
<evidence type="ECO:0000256" key="4">
    <source>
        <dbReference type="RuleBase" id="RU362042"/>
    </source>
</evidence>
<dbReference type="InterPro" id="IPR019533">
    <property type="entry name" value="Peptidase_S26"/>
</dbReference>
<dbReference type="EMBL" id="CP147247">
    <property type="protein sequence ID" value="WYJ90675.1"/>
    <property type="molecule type" value="Genomic_DNA"/>
</dbReference>
<dbReference type="PANTHER" id="PTHR43390:SF1">
    <property type="entry name" value="CHLOROPLAST PROCESSING PEPTIDASE"/>
    <property type="match status" value="1"/>
</dbReference>
<sequence>MVPMNKEIGGVTVNKNKKFIRTVAEFALLIGFVFLLRLFVFNPVEVSGTSMEPNYHNADRLWQTSIVSPRRFDVITFKSPRNGKSLVKRVIGLSGDTIRYENDQLYINDKPYDEPYLDEFKESKETDVLTDDFTIETIVDSTTKTVPEGSYFVMGDNRQETDDSRYFGFVPEDAITGVVFFRFFPLEKIGAP</sequence>
<feature type="domain" description="Peptidase S26" evidence="5">
    <location>
        <begin position="21"/>
        <end position="184"/>
    </location>
</feature>
<evidence type="ECO:0000259" key="5">
    <source>
        <dbReference type="Pfam" id="PF10502"/>
    </source>
</evidence>
<protein>
    <recommendedName>
        <fullName evidence="4">Signal peptidase I</fullName>
        <ecNumber evidence="4">3.4.21.89</ecNumber>
    </recommendedName>
</protein>
<comment type="subcellular location">
    <subcellularLocation>
        <location evidence="1">Cell membrane</location>
        <topology evidence="1">Single-pass type II membrane protein</topology>
    </subcellularLocation>
    <subcellularLocation>
        <location evidence="4">Membrane</location>
        <topology evidence="4">Single-pass type II membrane protein</topology>
    </subcellularLocation>
</comment>
<evidence type="ECO:0000256" key="1">
    <source>
        <dbReference type="ARBA" id="ARBA00004401"/>
    </source>
</evidence>
<evidence type="ECO:0000313" key="8">
    <source>
        <dbReference type="Proteomes" id="UP000195141"/>
    </source>
</evidence>
<reference evidence="7" key="3">
    <citation type="submission" date="2024-03" db="EMBL/GenBank/DDBJ databases">
        <title>The Genome Sequence of Enterococcus sp. DIV0242b.</title>
        <authorList>
            <consortium name="The Broad Institute Genomics Platform"/>
            <consortium name="The Broad Institute Microbial Omics Core"/>
            <consortium name="The Broad Institute Genomic Center for Infectious Diseases"/>
            <person name="Earl A."/>
            <person name="Manson A."/>
            <person name="Gilmore M."/>
            <person name="Schwartman J."/>
            <person name="Shea T."/>
            <person name="Abouelleil A."/>
            <person name="Cao P."/>
            <person name="Chapman S."/>
            <person name="Cusick C."/>
            <person name="Young S."/>
            <person name="Neafsey D."/>
            <person name="Nusbaum C."/>
            <person name="Birren B."/>
        </authorList>
    </citation>
    <scope>NUCLEOTIDE SEQUENCE</scope>
    <source>
        <strain evidence="7">9E7_DIV0242</strain>
    </source>
</reference>
<dbReference type="Pfam" id="PF10502">
    <property type="entry name" value="Peptidase_S26"/>
    <property type="match status" value="1"/>
</dbReference>
<dbReference type="NCBIfam" id="TIGR02227">
    <property type="entry name" value="sigpep_I_bact"/>
    <property type="match status" value="1"/>
</dbReference>
<keyword evidence="4" id="KW-1133">Transmembrane helix</keyword>
<evidence type="ECO:0000256" key="3">
    <source>
        <dbReference type="PIRSR" id="PIRSR600223-1"/>
    </source>
</evidence>
<dbReference type="InterPro" id="IPR000223">
    <property type="entry name" value="Pept_S26A_signal_pept_1"/>
</dbReference>
<evidence type="ECO:0000313" key="7">
    <source>
        <dbReference type="EMBL" id="WYJ90675.1"/>
    </source>
</evidence>
<dbReference type="GO" id="GO:0006465">
    <property type="term" value="P:signal peptide processing"/>
    <property type="evidence" value="ECO:0007669"/>
    <property type="project" value="InterPro"/>
</dbReference>
<dbReference type="GO" id="GO:0009003">
    <property type="term" value="F:signal peptidase activity"/>
    <property type="evidence" value="ECO:0007669"/>
    <property type="project" value="UniProtKB-EC"/>
</dbReference>
<gene>
    <name evidence="7" type="ORF">A5888_002432</name>
    <name evidence="6" type="ORF">A5888_004153</name>
</gene>